<feature type="transmembrane region" description="Helical" evidence="1">
    <location>
        <begin position="197"/>
        <end position="215"/>
    </location>
</feature>
<evidence type="ECO:0000256" key="1">
    <source>
        <dbReference type="SAM" id="Phobius"/>
    </source>
</evidence>
<feature type="domain" description="Tyrosine specific protein phosphatases" evidence="2">
    <location>
        <begin position="377"/>
        <end position="442"/>
    </location>
</feature>
<dbReference type="PATRIC" id="fig|55398.3.peg.891"/>
<keyword evidence="1" id="KW-0472">Membrane</keyword>
<protein>
    <submittedName>
        <fullName evidence="3">Dual specificity phosphatase, catalytic domain-containing protein</fullName>
    </submittedName>
</protein>
<evidence type="ECO:0000313" key="3">
    <source>
        <dbReference type="EMBL" id="KPY48592.1"/>
    </source>
</evidence>
<feature type="transmembrane region" description="Helical" evidence="1">
    <location>
        <begin position="261"/>
        <end position="283"/>
    </location>
</feature>
<dbReference type="PROSITE" id="PS50056">
    <property type="entry name" value="TYR_PHOSPHATASE_2"/>
    <property type="match status" value="1"/>
</dbReference>
<dbReference type="EMBL" id="LJRF01000080">
    <property type="protein sequence ID" value="KPY48592.1"/>
    <property type="molecule type" value="Genomic_DNA"/>
</dbReference>
<accession>A0A0N8SQ98</accession>
<feature type="transmembrane region" description="Helical" evidence="1">
    <location>
        <begin position="26"/>
        <end position="47"/>
    </location>
</feature>
<dbReference type="CDD" id="cd03386">
    <property type="entry name" value="PAP2_Aur1_like"/>
    <property type="match status" value="1"/>
</dbReference>
<feature type="transmembrane region" description="Helical" evidence="1">
    <location>
        <begin position="145"/>
        <end position="163"/>
    </location>
</feature>
<organism evidence="3 4">
    <name type="scientific">Pseudomonas syringae pv. ribicola</name>
    <dbReference type="NCBI Taxonomy" id="55398"/>
    <lineage>
        <taxon>Bacteria</taxon>
        <taxon>Pseudomonadati</taxon>
        <taxon>Pseudomonadota</taxon>
        <taxon>Gammaproteobacteria</taxon>
        <taxon>Pseudomonadales</taxon>
        <taxon>Pseudomonadaceae</taxon>
        <taxon>Pseudomonas</taxon>
    </lineage>
</organism>
<feature type="transmembrane region" description="Helical" evidence="1">
    <location>
        <begin position="172"/>
        <end position="191"/>
    </location>
</feature>
<dbReference type="InterPro" id="IPR020422">
    <property type="entry name" value="TYR_PHOSPHATASE_DUAL_dom"/>
</dbReference>
<dbReference type="Proteomes" id="UP000050554">
    <property type="component" value="Unassembled WGS sequence"/>
</dbReference>
<comment type="caution">
    <text evidence="3">The sequence shown here is derived from an EMBL/GenBank/DDBJ whole genome shotgun (WGS) entry which is preliminary data.</text>
</comment>
<keyword evidence="1" id="KW-0812">Transmembrane</keyword>
<proteinExistence type="predicted"/>
<sequence length="464" mass="52279">MGDFHGVPRAAHPVNAFREPGVWKRAVVWLLVLAPFFFASYGFATWYTAQRSDVGSMAFGWESHMPFWAWTIVPYWSIDLLYGFSLLACLTRRELDTHALRLFSAQLIAVTCFLLWPLRFTFERPELDGLFGWLFAVLAGFDKPFNQAPSLHIALLVVLWVCYDRYARHFHVAWRWLLHSWFALIGVSVLTTYQHHFIDLPTGALAGWLCIWLWPDEGRSPLLAARLTRQPQRLKLALYYGIGALLLAIPVFTLGGGWIWLAWPALSLLMVALNYLVFGAAGFQKRANGKLSPAACWLFAPYLIGAWINSRVWTRQRPDPDQVVDNVWLGRIPSQKQLQPFKAVVDMCAELPLKVSTLSYQQVAALDLVPLTVEQCQLAAEAIERLRSNGPLLVCCALGYSRSAMAVAAWLLLTARARSVDNAVELIRQTRPSVVLRSGHVDILNAFAGYSVKAPVAETPRAMR</sequence>
<dbReference type="Gene3D" id="3.90.190.10">
    <property type="entry name" value="Protein tyrosine phosphatase superfamily"/>
    <property type="match status" value="1"/>
</dbReference>
<dbReference type="SMART" id="SM00195">
    <property type="entry name" value="DSPc"/>
    <property type="match status" value="1"/>
</dbReference>
<dbReference type="CDD" id="cd14527">
    <property type="entry name" value="DSP_bac"/>
    <property type="match status" value="1"/>
</dbReference>
<dbReference type="AlphaFoldDB" id="A0A0N8SQ98"/>
<feature type="transmembrane region" description="Helical" evidence="1">
    <location>
        <begin position="102"/>
        <end position="122"/>
    </location>
</feature>
<dbReference type="Pfam" id="PF00782">
    <property type="entry name" value="DSPc"/>
    <property type="match status" value="1"/>
</dbReference>
<gene>
    <name evidence="3" type="ORF">ALO47_04513</name>
</gene>
<dbReference type="InterPro" id="IPR000340">
    <property type="entry name" value="Dual-sp_phosphatase_cat-dom"/>
</dbReference>
<evidence type="ECO:0000259" key="2">
    <source>
        <dbReference type="PROSITE" id="PS50056"/>
    </source>
</evidence>
<evidence type="ECO:0000313" key="4">
    <source>
        <dbReference type="Proteomes" id="UP000050554"/>
    </source>
</evidence>
<feature type="transmembrane region" description="Helical" evidence="1">
    <location>
        <begin position="67"/>
        <end position="90"/>
    </location>
</feature>
<keyword evidence="1" id="KW-1133">Transmembrane helix</keyword>
<dbReference type="SUPFAM" id="SSF52799">
    <property type="entry name" value="(Phosphotyrosine protein) phosphatases II"/>
    <property type="match status" value="1"/>
</dbReference>
<dbReference type="InterPro" id="IPR029021">
    <property type="entry name" value="Prot-tyrosine_phosphatase-like"/>
</dbReference>
<dbReference type="InterPro" id="IPR000387">
    <property type="entry name" value="Tyr_Pase_dom"/>
</dbReference>
<reference evidence="3 4" key="1">
    <citation type="submission" date="2015-09" db="EMBL/GenBank/DDBJ databases">
        <title>Genome announcement of multiple Pseudomonas syringae strains.</title>
        <authorList>
            <person name="Thakur S."/>
            <person name="Wang P.W."/>
            <person name="Gong Y."/>
            <person name="Weir B.S."/>
            <person name="Guttman D.S."/>
        </authorList>
    </citation>
    <scope>NUCLEOTIDE SEQUENCE [LARGE SCALE GENOMIC DNA]</scope>
    <source>
        <strain evidence="3 4">ICMP3882</strain>
    </source>
</reference>
<dbReference type="PANTHER" id="PTHR47216:SF4">
    <property type="entry name" value="OS01G0859400 PROTEIN"/>
    <property type="match status" value="1"/>
</dbReference>
<name>A0A0N8SQ98_PSESI</name>
<dbReference type="PANTHER" id="PTHR47216">
    <property type="match status" value="1"/>
</dbReference>
<feature type="transmembrane region" description="Helical" evidence="1">
    <location>
        <begin position="236"/>
        <end position="255"/>
    </location>
</feature>